<organism evidence="1 2">
    <name type="scientific">Dictyobacter alpinus</name>
    <dbReference type="NCBI Taxonomy" id="2014873"/>
    <lineage>
        <taxon>Bacteria</taxon>
        <taxon>Bacillati</taxon>
        <taxon>Chloroflexota</taxon>
        <taxon>Ktedonobacteria</taxon>
        <taxon>Ktedonobacterales</taxon>
        <taxon>Dictyobacteraceae</taxon>
        <taxon>Dictyobacter</taxon>
    </lineage>
</organism>
<dbReference type="Gene3D" id="1.25.10.10">
    <property type="entry name" value="Leucine-rich Repeat Variant"/>
    <property type="match status" value="1"/>
</dbReference>
<evidence type="ECO:0008006" key="3">
    <source>
        <dbReference type="Google" id="ProtNLM"/>
    </source>
</evidence>
<dbReference type="SUPFAM" id="SSF48371">
    <property type="entry name" value="ARM repeat"/>
    <property type="match status" value="1"/>
</dbReference>
<sequence length="382" mass="42947">MLETLNSVPWDTLEHAYGKASNVPDLIRALASPVQHVCDDTLEQLWFNVIHQGTVYSSTAFVVPFFCELVKAPDVLNRDQLLYYLATIARGASYADVHVKEAARRETPEMQKQITEELGWVQAASNAVSDGYPTYIWLLHDPDPTIRESAAHTLSRCQSHAEQVIPIMKEHLTREKDSSVQASLILSLGMLSRNDEEAVLFFHNTLQEETDPLLQIATAISSTFCLREQTSQEALKVLIQSYELPLAVKQRFGRLSFANVNLGAYVSSALRRIGLSIAPLVTPILIHNVRHSDTWNGQTLVNNLLFFALEGKKITHTMTVTDLSDLQKDALTAIYETEDLWEWGMSFTVGNFFDPRFNPSPPSVWGREYVGAFLAGQKVFNY</sequence>
<accession>A0A402B9V9</accession>
<dbReference type="Proteomes" id="UP000287171">
    <property type="component" value="Unassembled WGS sequence"/>
</dbReference>
<comment type="caution">
    <text evidence="1">The sequence shown here is derived from an EMBL/GenBank/DDBJ whole genome shotgun (WGS) entry which is preliminary data.</text>
</comment>
<dbReference type="EMBL" id="BIFT01000001">
    <property type="protein sequence ID" value="GCE28090.1"/>
    <property type="molecule type" value="Genomic_DNA"/>
</dbReference>
<gene>
    <name evidence="1" type="ORF">KDA_35740</name>
</gene>
<dbReference type="Pfam" id="PF13646">
    <property type="entry name" value="HEAT_2"/>
    <property type="match status" value="1"/>
</dbReference>
<protein>
    <recommendedName>
        <fullName evidence="3">HEAT repeat domain-containing protein</fullName>
    </recommendedName>
</protein>
<proteinExistence type="predicted"/>
<evidence type="ECO:0000313" key="1">
    <source>
        <dbReference type="EMBL" id="GCE28090.1"/>
    </source>
</evidence>
<evidence type="ECO:0000313" key="2">
    <source>
        <dbReference type="Proteomes" id="UP000287171"/>
    </source>
</evidence>
<dbReference type="InterPro" id="IPR016024">
    <property type="entry name" value="ARM-type_fold"/>
</dbReference>
<dbReference type="OrthoDB" id="144416at2"/>
<name>A0A402B9V9_9CHLR</name>
<dbReference type="AlphaFoldDB" id="A0A402B9V9"/>
<dbReference type="RefSeq" id="WP_126628349.1">
    <property type="nucleotide sequence ID" value="NZ_BIFT01000001.1"/>
</dbReference>
<reference evidence="2" key="1">
    <citation type="submission" date="2018-12" db="EMBL/GenBank/DDBJ databases">
        <title>Tengunoibacter tsumagoiensis gen. nov., sp. nov., Dictyobacter kobayashii sp. nov., D. alpinus sp. nov., and D. joshuensis sp. nov. and description of Dictyobacteraceae fam. nov. within the order Ktedonobacterales isolated from Tengu-no-mugimeshi.</title>
        <authorList>
            <person name="Wang C.M."/>
            <person name="Zheng Y."/>
            <person name="Sakai Y."/>
            <person name="Toyoda A."/>
            <person name="Minakuchi Y."/>
            <person name="Abe K."/>
            <person name="Yokota A."/>
            <person name="Yabe S."/>
        </authorList>
    </citation>
    <scope>NUCLEOTIDE SEQUENCE [LARGE SCALE GENOMIC DNA]</scope>
    <source>
        <strain evidence="2">Uno16</strain>
    </source>
</reference>
<dbReference type="InterPro" id="IPR011989">
    <property type="entry name" value="ARM-like"/>
</dbReference>
<keyword evidence="2" id="KW-1185">Reference proteome</keyword>